<feature type="domain" description="DUF2428" evidence="3">
    <location>
        <begin position="582"/>
        <end position="832"/>
    </location>
</feature>
<evidence type="ECO:0000256" key="1">
    <source>
        <dbReference type="ARBA" id="ARBA00010409"/>
    </source>
</evidence>
<evidence type="ECO:0000256" key="2">
    <source>
        <dbReference type="ARBA" id="ARBA00022694"/>
    </source>
</evidence>
<dbReference type="InterPro" id="IPR019442">
    <property type="entry name" value="THADA/TRM732_DUF2428"/>
</dbReference>
<dbReference type="InterPro" id="IPR016024">
    <property type="entry name" value="ARM-type_fold"/>
</dbReference>
<gene>
    <name evidence="6" type="ORF">MKK02DRAFT_42075</name>
</gene>
<evidence type="ECO:0000259" key="4">
    <source>
        <dbReference type="Pfam" id="PF25150"/>
    </source>
</evidence>
<dbReference type="InterPro" id="IPR056842">
    <property type="entry name" value="THADA-like_TPR_C"/>
</dbReference>
<keyword evidence="7" id="KW-1185">Reference proteome</keyword>
<dbReference type="PANTHER" id="PTHR14387:SF0">
    <property type="entry name" value="DUF2428 DOMAIN-CONTAINING PROTEIN"/>
    <property type="match status" value="1"/>
</dbReference>
<dbReference type="InterPro" id="IPR056843">
    <property type="entry name" value="THADA-like_TPR"/>
</dbReference>
<dbReference type="Pfam" id="PF25151">
    <property type="entry name" value="TPR_Trm732_C"/>
    <property type="match status" value="1"/>
</dbReference>
<dbReference type="EMBL" id="JAKWFO010000002">
    <property type="protein sequence ID" value="KAI9639033.1"/>
    <property type="molecule type" value="Genomic_DNA"/>
</dbReference>
<evidence type="ECO:0000313" key="6">
    <source>
        <dbReference type="EMBL" id="KAI9639033.1"/>
    </source>
</evidence>
<dbReference type="InterPro" id="IPR051954">
    <property type="entry name" value="tRNA_methyltransferase_THADA"/>
</dbReference>
<protein>
    <submittedName>
        <fullName evidence="6">Cytoplasm protein</fullName>
    </submittedName>
</protein>
<proteinExistence type="inferred from homology"/>
<dbReference type="GO" id="GO:0005829">
    <property type="term" value="C:cytosol"/>
    <property type="evidence" value="ECO:0007669"/>
    <property type="project" value="TreeGrafter"/>
</dbReference>
<sequence length="1454" mass="157978">MAAGEASLASELLSLKKALPKTPPSELGKSDTLSDSIRLVTQKTLPGHHPDQLALLLVLLKQLRQAVPLGPSADRSALLDVIQDTLGPAFLPGGSIADLLLLNFEHSMKAHQFRALECTHAVARLASALSESGSGVISLEPLFLVGYRSGMINKPSLLIVSNLLEAVSESAVPEDLLPAMLDGLKLPDNGTLRAGIIVGILEKRRSGPTPLSDQDIVHLVLPLLGSSTSTNIKNNMNRYLLPSLFKAFPGTLPALLAALAAADDDETFTSWVSVASLGVSLGLLELDQVPAKDLRDALSHEDAAVRLKAFDVVTGCKDSCKLLTEGVITLVKEALLVNAILPGSGARSDFASAAFVFFTNLRQAGTFARRKLRKPNADTSATSPEAISLEILRKFHLWFIQDLIDPALVSARRIPVYRPLFALQMLEQDVVYTDRMVKLLIGCQASEFTEVRGRARTILKSAPSPLPGYPSLDSPNARALLHSAYSSFSNPRRTQNDAAVAGLCILFEKVLIPSDTADGKAILAFVGGVIDQLEAELVRGEEGIKHGMDDLALHGLIAAARALIGCVDLHDPSAQQAWRPSMHRLSGLISRIWQLTRTIMSLSSSAPGEGAPNSDAGPAHEIAKAYQMLSNGQDEEDDGEVDTRKILSACWRATKEASDLLSLIIAQPISQGGDTQAVWAKEEVHQAGRQYLQWMHEIRHRGTFSKVALAFASVIDAVKTSESLRDLADQWLELELEAITDDTLSTTRRSAALPYSLLSIVAGDEILLNKAIDRLIDLARLDNSSTSDITRVHCFNILKIVLLDARQTRLFNNYFERTVMTAVAAFSSANWNVRNVGLILFSTLVHRSLTPSRGSPDFHASRMTLAGRQTFAAWHAKHPKLLPYIVRYLSGEMPGLPSAGEHSPLFPMLIIIRSLRWSEKGGEVQEGLKGVVRPHLGSPERQVREVAAQALSSLLSPAEALHEATQWPWLDPRDFNAIHGQLVYVRNLISSVVEWTTASAEEVSAVESLLRFRYDLYTKLPCPPILTELLHCISRYIINTTPSPDFIDWPGTSAISIISAPRSPLPGADALLVAAADLALSHQPSEAATLAILASSSESCRLVGLERLSTPSSSRTAAVFERVAEVVISERISNAIRPAALEALSHSEGESWPATVLEGIPSSRRLDLRDAVVGLLSARCIPLREAALPAAAWAVMWCREQSGGGDADNGLERLARVILNASQETQSQPRREVAITSLIHLQPILFPSTPSTEISSNILLLLHQALLRLLQDDDEDVRLIAADLVRNGLGFSRAITHSRAVEAWWAWLGGYLDMVEVRAPWVRWWGELAVNRADLDEDLAILQPAKTDHRAFTSADLFAQEKPNLFRDPLNDAQHASHLLERLRQSGGDRSSGSADASSVADGAGLVEEVRRFEKAGAERAGEISPIDDAWRVMGILPAYLEVLERAFPPSTSQ</sequence>
<keyword evidence="2" id="KW-0819">tRNA processing</keyword>
<dbReference type="RefSeq" id="XP_052948810.1">
    <property type="nucleotide sequence ID" value="XM_053091828.1"/>
</dbReference>
<dbReference type="Pfam" id="PF10350">
    <property type="entry name" value="DUF2428"/>
    <property type="match status" value="1"/>
</dbReference>
<feature type="domain" description="tRNA (32-2'-O)-methyltransferase regulator THADA-like C-terminal TPR repeats region" evidence="5">
    <location>
        <begin position="834"/>
        <end position="988"/>
    </location>
</feature>
<evidence type="ECO:0000259" key="3">
    <source>
        <dbReference type="Pfam" id="PF10350"/>
    </source>
</evidence>
<comment type="caution">
    <text evidence="6">The sequence shown here is derived from an EMBL/GenBank/DDBJ whole genome shotgun (WGS) entry which is preliminary data.</text>
</comment>
<dbReference type="SUPFAM" id="SSF48371">
    <property type="entry name" value="ARM repeat"/>
    <property type="match status" value="1"/>
</dbReference>
<dbReference type="PANTHER" id="PTHR14387">
    <property type="entry name" value="THADA/DEATH RECEPTOR INTERACTING PROTEIN"/>
    <property type="match status" value="1"/>
</dbReference>
<reference evidence="6" key="1">
    <citation type="journal article" date="2022" name="G3 (Bethesda)">
        <title>High quality genome of the basidiomycete yeast Dioszegia hungarica PDD-24b-2 isolated from cloud water.</title>
        <authorList>
            <person name="Jarrige D."/>
            <person name="Haridas S."/>
            <person name="Bleykasten-Grosshans C."/>
            <person name="Joly M."/>
            <person name="Nadalig T."/>
            <person name="Sancelme M."/>
            <person name="Vuilleumier S."/>
            <person name="Grigoriev I.V."/>
            <person name="Amato P."/>
            <person name="Bringel F."/>
        </authorList>
    </citation>
    <scope>NUCLEOTIDE SEQUENCE</scope>
    <source>
        <strain evidence="6">PDD-24b-2</strain>
    </source>
</reference>
<dbReference type="GO" id="GO:0030488">
    <property type="term" value="P:tRNA methylation"/>
    <property type="evidence" value="ECO:0007669"/>
    <property type="project" value="TreeGrafter"/>
</dbReference>
<organism evidence="6 7">
    <name type="scientific">Dioszegia hungarica</name>
    <dbReference type="NCBI Taxonomy" id="4972"/>
    <lineage>
        <taxon>Eukaryota</taxon>
        <taxon>Fungi</taxon>
        <taxon>Dikarya</taxon>
        <taxon>Basidiomycota</taxon>
        <taxon>Agaricomycotina</taxon>
        <taxon>Tremellomycetes</taxon>
        <taxon>Tremellales</taxon>
        <taxon>Bulleribasidiaceae</taxon>
        <taxon>Dioszegia</taxon>
    </lineage>
</organism>
<dbReference type="GeneID" id="77731033"/>
<name>A0AA38HEB6_9TREE</name>
<dbReference type="Pfam" id="PF25150">
    <property type="entry name" value="TPR_Trm732"/>
    <property type="match status" value="1"/>
</dbReference>
<comment type="similarity">
    <text evidence="1">Belongs to the THADA family.</text>
</comment>
<dbReference type="Proteomes" id="UP001164286">
    <property type="component" value="Unassembled WGS sequence"/>
</dbReference>
<feature type="domain" description="tRNA (32-2'-O)-methyltransferase regulator THADA-like TPR repeats region" evidence="4">
    <location>
        <begin position="228"/>
        <end position="403"/>
    </location>
</feature>
<evidence type="ECO:0000313" key="7">
    <source>
        <dbReference type="Proteomes" id="UP001164286"/>
    </source>
</evidence>
<accession>A0AA38HEB6</accession>
<evidence type="ECO:0000259" key="5">
    <source>
        <dbReference type="Pfam" id="PF25151"/>
    </source>
</evidence>